<dbReference type="AlphaFoldDB" id="A0A0C3GC29"/>
<dbReference type="EMBL" id="KN832975">
    <property type="protein sequence ID" value="KIM89289.1"/>
    <property type="molecule type" value="Genomic_DNA"/>
</dbReference>
<sequence length="180" mass="20925">MDPSFRESDLRDILDLWNEPLVQQSLAIDNVVPRSLKFAEQIREWSSNPCGIYVIITLKDTDEFMGTCNIWMNGVKNCDSFLTVALLPKFWNKGYGTESTRFVVDRAFRWLGLHRVSLGVFESNKGAFASFKKIGFVVEGIKRKANWSDGKWEDIIDMSMLEEDWATLYWKKNLITLHFK</sequence>
<evidence type="ECO:0000313" key="3">
    <source>
        <dbReference type="Proteomes" id="UP000054166"/>
    </source>
</evidence>
<name>A0A0C3GC29_PILCF</name>
<dbReference type="PROSITE" id="PS51186">
    <property type="entry name" value="GNAT"/>
    <property type="match status" value="1"/>
</dbReference>
<gene>
    <name evidence="2" type="ORF">PILCRDRAFT_219760</name>
</gene>
<evidence type="ECO:0000259" key="1">
    <source>
        <dbReference type="PROSITE" id="PS51186"/>
    </source>
</evidence>
<dbReference type="Gene3D" id="3.40.630.30">
    <property type="match status" value="1"/>
</dbReference>
<proteinExistence type="predicted"/>
<dbReference type="InParanoid" id="A0A0C3GC29"/>
<dbReference type="SUPFAM" id="SSF55729">
    <property type="entry name" value="Acyl-CoA N-acyltransferases (Nat)"/>
    <property type="match status" value="1"/>
</dbReference>
<feature type="domain" description="N-acetyltransferase" evidence="1">
    <location>
        <begin position="1"/>
        <end position="175"/>
    </location>
</feature>
<dbReference type="HOGENOM" id="CLU_013985_3_2_1"/>
<protein>
    <recommendedName>
        <fullName evidence="1">N-acetyltransferase domain-containing protein</fullName>
    </recommendedName>
</protein>
<dbReference type="InterPro" id="IPR000182">
    <property type="entry name" value="GNAT_dom"/>
</dbReference>
<reference evidence="2 3" key="1">
    <citation type="submission" date="2014-04" db="EMBL/GenBank/DDBJ databases">
        <authorList>
            <consortium name="DOE Joint Genome Institute"/>
            <person name="Kuo A."/>
            <person name="Tarkka M."/>
            <person name="Buscot F."/>
            <person name="Kohler A."/>
            <person name="Nagy L.G."/>
            <person name="Floudas D."/>
            <person name="Copeland A."/>
            <person name="Barry K.W."/>
            <person name="Cichocki N."/>
            <person name="Veneault-Fourrey C."/>
            <person name="LaButti K."/>
            <person name="Lindquist E.A."/>
            <person name="Lipzen A."/>
            <person name="Lundell T."/>
            <person name="Morin E."/>
            <person name="Murat C."/>
            <person name="Sun H."/>
            <person name="Tunlid A."/>
            <person name="Henrissat B."/>
            <person name="Grigoriev I.V."/>
            <person name="Hibbett D.S."/>
            <person name="Martin F."/>
            <person name="Nordberg H.P."/>
            <person name="Cantor M.N."/>
            <person name="Hua S.X."/>
        </authorList>
    </citation>
    <scope>NUCLEOTIDE SEQUENCE [LARGE SCALE GENOMIC DNA]</scope>
    <source>
        <strain evidence="2 3">F 1598</strain>
    </source>
</reference>
<dbReference type="PANTHER" id="PTHR43792">
    <property type="entry name" value="GNAT FAMILY, PUTATIVE (AFU_ORTHOLOGUE AFUA_3G00765)-RELATED-RELATED"/>
    <property type="match status" value="1"/>
</dbReference>
<accession>A0A0C3GC29</accession>
<keyword evidence="3" id="KW-1185">Reference proteome</keyword>
<dbReference type="GO" id="GO:0016747">
    <property type="term" value="F:acyltransferase activity, transferring groups other than amino-acyl groups"/>
    <property type="evidence" value="ECO:0007669"/>
    <property type="project" value="InterPro"/>
</dbReference>
<dbReference type="OrthoDB" id="630895at2759"/>
<reference evidence="3" key="2">
    <citation type="submission" date="2015-01" db="EMBL/GenBank/DDBJ databases">
        <title>Evolutionary Origins and Diversification of the Mycorrhizal Mutualists.</title>
        <authorList>
            <consortium name="DOE Joint Genome Institute"/>
            <consortium name="Mycorrhizal Genomics Consortium"/>
            <person name="Kohler A."/>
            <person name="Kuo A."/>
            <person name="Nagy L.G."/>
            <person name="Floudas D."/>
            <person name="Copeland A."/>
            <person name="Barry K.W."/>
            <person name="Cichocki N."/>
            <person name="Veneault-Fourrey C."/>
            <person name="LaButti K."/>
            <person name="Lindquist E.A."/>
            <person name="Lipzen A."/>
            <person name="Lundell T."/>
            <person name="Morin E."/>
            <person name="Murat C."/>
            <person name="Riley R."/>
            <person name="Ohm R."/>
            <person name="Sun H."/>
            <person name="Tunlid A."/>
            <person name="Henrissat B."/>
            <person name="Grigoriev I.V."/>
            <person name="Hibbett D.S."/>
            <person name="Martin F."/>
        </authorList>
    </citation>
    <scope>NUCLEOTIDE SEQUENCE [LARGE SCALE GENOMIC DNA]</scope>
    <source>
        <strain evidence="3">F 1598</strain>
    </source>
</reference>
<dbReference type="Pfam" id="PF13302">
    <property type="entry name" value="Acetyltransf_3"/>
    <property type="match status" value="1"/>
</dbReference>
<organism evidence="2 3">
    <name type="scientific">Piloderma croceum (strain F 1598)</name>
    <dbReference type="NCBI Taxonomy" id="765440"/>
    <lineage>
        <taxon>Eukaryota</taxon>
        <taxon>Fungi</taxon>
        <taxon>Dikarya</taxon>
        <taxon>Basidiomycota</taxon>
        <taxon>Agaricomycotina</taxon>
        <taxon>Agaricomycetes</taxon>
        <taxon>Agaricomycetidae</taxon>
        <taxon>Atheliales</taxon>
        <taxon>Atheliaceae</taxon>
        <taxon>Piloderma</taxon>
    </lineage>
</organism>
<dbReference type="STRING" id="765440.A0A0C3GC29"/>
<dbReference type="InterPro" id="IPR016181">
    <property type="entry name" value="Acyl_CoA_acyltransferase"/>
</dbReference>
<dbReference type="InterPro" id="IPR051531">
    <property type="entry name" value="N-acetyltransferase"/>
</dbReference>
<dbReference type="CDD" id="cd04301">
    <property type="entry name" value="NAT_SF"/>
    <property type="match status" value="1"/>
</dbReference>
<dbReference type="Proteomes" id="UP000054166">
    <property type="component" value="Unassembled WGS sequence"/>
</dbReference>
<evidence type="ECO:0000313" key="2">
    <source>
        <dbReference type="EMBL" id="KIM89289.1"/>
    </source>
</evidence>